<accession>A0ABS7EVS5</accession>
<reference evidence="3 4" key="1">
    <citation type="submission" date="2021-08" db="EMBL/GenBank/DDBJ databases">
        <title>Muricauda profundi sp. nov., a marine bacterium isolated from deep seawater of the Mariana Trench.</title>
        <authorList>
            <person name="Wei Y."/>
        </authorList>
    </citation>
    <scope>NUCLEOTIDE SEQUENCE [LARGE SCALE GENOMIC DNA]</scope>
    <source>
        <strain evidence="3 4">W52</strain>
    </source>
</reference>
<comment type="caution">
    <text evidence="3">The sequence shown here is derived from an EMBL/GenBank/DDBJ whole genome shotgun (WGS) entry which is preliminary data.</text>
</comment>
<evidence type="ECO:0000259" key="2">
    <source>
        <dbReference type="PROSITE" id="PS50110"/>
    </source>
</evidence>
<protein>
    <submittedName>
        <fullName evidence="3">Response regulator</fullName>
    </submittedName>
</protein>
<dbReference type="PANTHER" id="PTHR44520:SF2">
    <property type="entry name" value="RESPONSE REGULATOR RCP1"/>
    <property type="match status" value="1"/>
</dbReference>
<organism evidence="3 4">
    <name type="scientific">Flagellimonas abyssi</name>
    <dbReference type="NCBI Taxonomy" id="2864871"/>
    <lineage>
        <taxon>Bacteria</taxon>
        <taxon>Pseudomonadati</taxon>
        <taxon>Bacteroidota</taxon>
        <taxon>Flavobacteriia</taxon>
        <taxon>Flavobacteriales</taxon>
        <taxon>Flavobacteriaceae</taxon>
        <taxon>Flagellimonas</taxon>
    </lineage>
</organism>
<dbReference type="InterPro" id="IPR011006">
    <property type="entry name" value="CheY-like_superfamily"/>
</dbReference>
<dbReference type="Proteomes" id="UP001196136">
    <property type="component" value="Unassembled WGS sequence"/>
</dbReference>
<dbReference type="InterPro" id="IPR052893">
    <property type="entry name" value="TCS_response_regulator"/>
</dbReference>
<dbReference type="EMBL" id="JAHZSV010000041">
    <property type="protein sequence ID" value="MBW8201720.1"/>
    <property type="molecule type" value="Genomic_DNA"/>
</dbReference>
<dbReference type="InterPro" id="IPR001789">
    <property type="entry name" value="Sig_transdc_resp-reg_receiver"/>
</dbReference>
<dbReference type="PROSITE" id="PS50110">
    <property type="entry name" value="RESPONSE_REGULATORY"/>
    <property type="match status" value="1"/>
</dbReference>
<gene>
    <name evidence="3" type="ORF">K1F36_18005</name>
</gene>
<evidence type="ECO:0000256" key="1">
    <source>
        <dbReference type="PROSITE-ProRule" id="PRU00169"/>
    </source>
</evidence>
<keyword evidence="1" id="KW-0597">Phosphoprotein</keyword>
<feature type="domain" description="Response regulatory" evidence="2">
    <location>
        <begin position="4"/>
        <end position="128"/>
    </location>
</feature>
<dbReference type="SMART" id="SM00448">
    <property type="entry name" value="REC"/>
    <property type="match status" value="1"/>
</dbReference>
<dbReference type="Gene3D" id="3.40.50.2300">
    <property type="match status" value="1"/>
</dbReference>
<proteinExistence type="predicted"/>
<feature type="modified residue" description="4-aspartylphosphate" evidence="1">
    <location>
        <position position="59"/>
    </location>
</feature>
<evidence type="ECO:0000313" key="3">
    <source>
        <dbReference type="EMBL" id="MBW8201720.1"/>
    </source>
</evidence>
<dbReference type="PANTHER" id="PTHR44520">
    <property type="entry name" value="RESPONSE REGULATOR RCP1-RELATED"/>
    <property type="match status" value="1"/>
</dbReference>
<sequence>MYKEIYLVDDEELINTIHTMMFRKLGLEDKLKTFTNPELALDCLRFRENPEERILLFLDINMPEMTGFEFLEFMVLEKFPPTVDVVIVSSSIDPKDEKKTTKYGKYVRGYIHKPLSPNDVSKFLNVEQSIPIEKS</sequence>
<name>A0ABS7EVS5_9FLAO</name>
<dbReference type="SUPFAM" id="SSF52172">
    <property type="entry name" value="CheY-like"/>
    <property type="match status" value="1"/>
</dbReference>
<dbReference type="Pfam" id="PF00072">
    <property type="entry name" value="Response_reg"/>
    <property type="match status" value="1"/>
</dbReference>
<evidence type="ECO:0000313" key="4">
    <source>
        <dbReference type="Proteomes" id="UP001196136"/>
    </source>
</evidence>
<dbReference type="RefSeq" id="WP_220115022.1">
    <property type="nucleotide sequence ID" value="NZ_JAHZSV010000041.1"/>
</dbReference>
<keyword evidence="4" id="KW-1185">Reference proteome</keyword>